<dbReference type="PANTHER" id="PTHR22957:SF456">
    <property type="entry name" value="YPT_RAB-GAP DOMAIN OF GYP1P SUPERFAMILY PROTEIN"/>
    <property type="match status" value="1"/>
</dbReference>
<gene>
    <name evidence="3" type="ORF">E1A91_D02G132400v1</name>
</gene>
<dbReference type="Gene3D" id="1.10.472.80">
    <property type="entry name" value="Ypt/Rab-GAP domain of gyp1p, domain 3"/>
    <property type="match status" value="1"/>
</dbReference>
<dbReference type="AlphaFoldDB" id="A0A5D2VVB1"/>
<evidence type="ECO:0000259" key="2">
    <source>
        <dbReference type="PROSITE" id="PS50086"/>
    </source>
</evidence>
<name>A0A5D2VVB1_GOSMU</name>
<sequence>MSLGEKENPWRYGKAAVAAAAGAVNIHRVGSIVRDIGDPCLSQSPIKANKMLKPERWQAAFDNEGKGVDPSIRSEVWEFLLGCYALGSTADYRRQLRTARRKHYNDLIQQCQSMHSSIGTGSLAYPVGSKVMDMRSASKDEQRRESKVDNRQASTDVTDNREEDSHLGDNCTNRLYADQGKGCDFADIISLRGNAHTAAHDSCFLPTSGPCGHYSPKIRRDCNGSDFSTGSDFDFPPLPLTDLFEKNEDEKEFDANEGENAAKYKVTLEDDNMHSFQINNNADLIMESNVPPSLSKSISLPYNSEIELVPSDAYEPVLRSNIVSHKAETVNRLRILDVPKTRLVNASGSQEGTAHDETVSEWLWTLHRIGMSDLLSPFVVIFEDNADAFWCFEMLIRRMRENFQMEGPTGVMKQLQALWHILELTDREIFIHLSKIGAESLHFAFPMLLVLFRRELSFNDALCMWEMMWAADFDESVNCNLEKICLEALTVQVPGDSRAEDEEENTENGNHNAIGGLQFKHSLSENEGIKAASTYHFCGLTRNFWSRNDRLQICNVVSPTRKGDDDLPVFCVAAILIMNRQKLIKETRSIDDMIKIFNDKLLKVHVRRCVGTAIRLRKKYFCKLIRIKGHSRRHSQ</sequence>
<proteinExistence type="predicted"/>
<dbReference type="PROSITE" id="PS50086">
    <property type="entry name" value="TBC_RABGAP"/>
    <property type="match status" value="1"/>
</dbReference>
<dbReference type="PANTHER" id="PTHR22957">
    <property type="entry name" value="TBC1 DOMAIN FAMILY MEMBER GTPASE-ACTIVATING PROTEIN"/>
    <property type="match status" value="1"/>
</dbReference>
<feature type="region of interest" description="Disordered" evidence="1">
    <location>
        <begin position="133"/>
        <end position="166"/>
    </location>
</feature>
<evidence type="ECO:0000313" key="4">
    <source>
        <dbReference type="Proteomes" id="UP000323597"/>
    </source>
</evidence>
<dbReference type="InterPro" id="IPR000195">
    <property type="entry name" value="Rab-GAP-TBC_dom"/>
</dbReference>
<protein>
    <recommendedName>
        <fullName evidence="2">Rab-GAP TBC domain-containing protein</fullName>
    </recommendedName>
</protein>
<accession>A0A5D2VVB1</accession>
<evidence type="ECO:0000313" key="3">
    <source>
        <dbReference type="EMBL" id="TYI93363.1"/>
    </source>
</evidence>
<dbReference type="EMBL" id="CM017650">
    <property type="protein sequence ID" value="TYI93367.1"/>
    <property type="molecule type" value="Genomic_DNA"/>
</dbReference>
<dbReference type="SUPFAM" id="SSF47923">
    <property type="entry name" value="Ypt/Rab-GAP domain of gyp1p"/>
    <property type="match status" value="2"/>
</dbReference>
<feature type="compositionally biased region" description="Basic and acidic residues" evidence="1">
    <location>
        <begin position="133"/>
        <end position="150"/>
    </location>
</feature>
<feature type="domain" description="Rab-GAP TBC" evidence="2">
    <location>
        <begin position="67"/>
        <end position="472"/>
    </location>
</feature>
<keyword evidence="4" id="KW-1185">Reference proteome</keyword>
<dbReference type="Proteomes" id="UP000323597">
    <property type="component" value="Chromosome D02"/>
</dbReference>
<evidence type="ECO:0000256" key="1">
    <source>
        <dbReference type="SAM" id="MobiDB-lite"/>
    </source>
</evidence>
<dbReference type="GO" id="GO:0005096">
    <property type="term" value="F:GTPase activator activity"/>
    <property type="evidence" value="ECO:0007669"/>
    <property type="project" value="TreeGrafter"/>
</dbReference>
<dbReference type="Pfam" id="PF00566">
    <property type="entry name" value="RabGAP-TBC"/>
    <property type="match status" value="1"/>
</dbReference>
<dbReference type="InterPro" id="IPR035969">
    <property type="entry name" value="Rab-GAP_TBC_sf"/>
</dbReference>
<dbReference type="EMBL" id="CM017650">
    <property type="protein sequence ID" value="TYI93363.1"/>
    <property type="molecule type" value="Genomic_DNA"/>
</dbReference>
<dbReference type="SMART" id="SM00164">
    <property type="entry name" value="TBC"/>
    <property type="match status" value="1"/>
</dbReference>
<reference evidence="3 4" key="1">
    <citation type="submission" date="2019-07" db="EMBL/GenBank/DDBJ databases">
        <title>WGS assembly of Gossypium mustelinum.</title>
        <authorList>
            <person name="Chen Z.J."/>
            <person name="Sreedasyam A."/>
            <person name="Ando A."/>
            <person name="Song Q."/>
            <person name="De L."/>
            <person name="Hulse-Kemp A."/>
            <person name="Ding M."/>
            <person name="Ye W."/>
            <person name="Kirkbride R."/>
            <person name="Jenkins J."/>
            <person name="Plott C."/>
            <person name="Lovell J."/>
            <person name="Lin Y.-M."/>
            <person name="Vaughn R."/>
            <person name="Liu B."/>
            <person name="Li W."/>
            <person name="Simpson S."/>
            <person name="Scheffler B."/>
            <person name="Saski C."/>
            <person name="Grover C."/>
            <person name="Hu G."/>
            <person name="Conover J."/>
            <person name="Carlson J."/>
            <person name="Shu S."/>
            <person name="Boston L."/>
            <person name="Williams M."/>
            <person name="Peterson D."/>
            <person name="Mcgee K."/>
            <person name="Jones D."/>
            <person name="Wendel J."/>
            <person name="Stelly D."/>
            <person name="Grimwood J."/>
            <person name="Schmutz J."/>
        </authorList>
    </citation>
    <scope>NUCLEOTIDE SEQUENCE [LARGE SCALE GENOMIC DNA]</scope>
    <source>
        <strain evidence="3">1408120.09</strain>
    </source>
</reference>
<organism evidence="3 4">
    <name type="scientific">Gossypium mustelinum</name>
    <name type="common">Cotton</name>
    <name type="synonym">Gossypium caicoense</name>
    <dbReference type="NCBI Taxonomy" id="34275"/>
    <lineage>
        <taxon>Eukaryota</taxon>
        <taxon>Viridiplantae</taxon>
        <taxon>Streptophyta</taxon>
        <taxon>Embryophyta</taxon>
        <taxon>Tracheophyta</taxon>
        <taxon>Spermatophyta</taxon>
        <taxon>Magnoliopsida</taxon>
        <taxon>eudicotyledons</taxon>
        <taxon>Gunneridae</taxon>
        <taxon>Pentapetalae</taxon>
        <taxon>rosids</taxon>
        <taxon>malvids</taxon>
        <taxon>Malvales</taxon>
        <taxon>Malvaceae</taxon>
        <taxon>Malvoideae</taxon>
        <taxon>Gossypium</taxon>
    </lineage>
</organism>